<evidence type="ECO:0000313" key="2">
    <source>
        <dbReference type="Proteomes" id="UP000284120"/>
    </source>
</evidence>
<dbReference type="AlphaFoldDB" id="A0A3S3SSC6"/>
<comment type="caution">
    <text evidence="1">The sequence shown here is derived from an EMBL/GenBank/DDBJ whole genome shotgun (WGS) entry which is preliminary data.</text>
</comment>
<evidence type="ECO:0008006" key="3">
    <source>
        <dbReference type="Google" id="ProtNLM"/>
    </source>
</evidence>
<sequence>MLYGPKTAAGWGVPILLRGADGAQGPTGPAGKDGSIMHSGTGAPATTLGVNGDYYLDKNTGNLYGPKTAAGWGGPTALRGSNGTNGTNGTNGSTTHAGLGAPNLSIGVLGDYYLDKTNYLLYGPKDNIGWGAGVLLRGADGAQGPMGPAGTDGTVIYSGETAPDPTLGKAGDFYISRLPVMLYGPKNANLGWGIGTSLKGADGANGTNGTNGNTILNGGGPPQNTQGNNGDYYIDLTTYTMYGPKNGGAWPYPGVSLKGADGNSNVIALETADAATFDWAYETTDVRNLMMRRNGNYNDSTSVYNIPAAHIAAAQTGTVLVYLRINNGAGVVNWKQLNFTDYNIGVSYFYNYSLRIDATTAKVRVISKYNTTSPSLINIDKVRIVVVPPSSTGTLSNINPNTPMLQTMQKLNLSDKDFIKLK</sequence>
<reference evidence="1 2" key="1">
    <citation type="submission" date="2018-06" db="EMBL/GenBank/DDBJ databases">
        <title>Pedobacter endophyticus sp. nov., an endophytic bacterium isolated from a leaf of Triticum aestivum.</title>
        <authorList>
            <person name="Zhang L."/>
        </authorList>
    </citation>
    <scope>NUCLEOTIDE SEQUENCE [LARGE SCALE GENOMIC DNA]</scope>
    <source>
        <strain evidence="1 2">CM134L-2</strain>
    </source>
</reference>
<proteinExistence type="predicted"/>
<name>A0A3S3SSC6_9SPHI</name>
<keyword evidence="2" id="KW-1185">Reference proteome</keyword>
<dbReference type="OrthoDB" id="8457242at2"/>
<protein>
    <recommendedName>
        <fullName evidence="3">Collagen-like protein</fullName>
    </recommendedName>
</protein>
<accession>A0A3S3SSC6</accession>
<dbReference type="EMBL" id="SAYW01000002">
    <property type="protein sequence ID" value="RWU08265.1"/>
    <property type="molecule type" value="Genomic_DNA"/>
</dbReference>
<gene>
    <name evidence="1" type="ORF">DPV69_07765</name>
</gene>
<organism evidence="1 2">
    <name type="scientific">Pedobacter chitinilyticus</name>
    <dbReference type="NCBI Taxonomy" id="2233776"/>
    <lineage>
        <taxon>Bacteria</taxon>
        <taxon>Pseudomonadati</taxon>
        <taxon>Bacteroidota</taxon>
        <taxon>Sphingobacteriia</taxon>
        <taxon>Sphingobacteriales</taxon>
        <taxon>Sphingobacteriaceae</taxon>
        <taxon>Pedobacter</taxon>
    </lineage>
</organism>
<evidence type="ECO:0000313" key="1">
    <source>
        <dbReference type="EMBL" id="RWU08265.1"/>
    </source>
</evidence>
<dbReference type="Proteomes" id="UP000284120">
    <property type="component" value="Unassembled WGS sequence"/>
</dbReference>